<dbReference type="AlphaFoldDB" id="A0A2T1APR6"/>
<name>A0A2T1APR6_TRISK</name>
<reference evidence="2 3" key="1">
    <citation type="submission" date="2018-03" db="EMBL/GenBank/DDBJ databases">
        <title>Genomic Encyclopedia of Archaeal and Bacterial Type Strains, Phase II (KMG-II): from individual species to whole genera.</title>
        <authorList>
            <person name="Goeker M."/>
        </authorList>
    </citation>
    <scope>NUCLEOTIDE SEQUENCE [LARGE SCALE GENOMIC DNA]</scope>
    <source>
        <strain evidence="2 3">DSM 25328</strain>
    </source>
</reference>
<feature type="compositionally biased region" description="Acidic residues" evidence="1">
    <location>
        <begin position="176"/>
        <end position="192"/>
    </location>
</feature>
<dbReference type="Proteomes" id="UP000237718">
    <property type="component" value="Unassembled WGS sequence"/>
</dbReference>
<dbReference type="EMBL" id="PVUF01000001">
    <property type="protein sequence ID" value="PRZ50308.1"/>
    <property type="molecule type" value="Genomic_DNA"/>
</dbReference>
<organism evidence="2 3">
    <name type="scientific">Tritonibacter scottomollicae</name>
    <name type="common">Epibacterium scottomollicae</name>
    <dbReference type="NCBI Taxonomy" id="483013"/>
    <lineage>
        <taxon>Bacteria</taxon>
        <taxon>Pseudomonadati</taxon>
        <taxon>Pseudomonadota</taxon>
        <taxon>Alphaproteobacteria</taxon>
        <taxon>Rhodobacterales</taxon>
        <taxon>Paracoccaceae</taxon>
        <taxon>Tritonibacter</taxon>
    </lineage>
</organism>
<feature type="region of interest" description="Disordered" evidence="1">
    <location>
        <begin position="68"/>
        <end position="276"/>
    </location>
</feature>
<feature type="compositionally biased region" description="Pro residues" evidence="1">
    <location>
        <begin position="122"/>
        <end position="131"/>
    </location>
</feature>
<feature type="compositionally biased region" description="Low complexity" evidence="1">
    <location>
        <begin position="70"/>
        <end position="81"/>
    </location>
</feature>
<protein>
    <submittedName>
        <fullName evidence="2">Cell division and transport-associated protein TolA</fullName>
    </submittedName>
</protein>
<proteinExistence type="predicted"/>
<dbReference type="GO" id="GO:0051301">
    <property type="term" value="P:cell division"/>
    <property type="evidence" value="ECO:0007669"/>
    <property type="project" value="UniProtKB-KW"/>
</dbReference>
<feature type="compositionally biased region" description="Pro residues" evidence="1">
    <location>
        <begin position="82"/>
        <end position="109"/>
    </location>
</feature>
<accession>A0A2T1APR6</accession>
<evidence type="ECO:0000256" key="1">
    <source>
        <dbReference type="SAM" id="MobiDB-lite"/>
    </source>
</evidence>
<keyword evidence="2" id="KW-0131">Cell cycle</keyword>
<evidence type="ECO:0000313" key="2">
    <source>
        <dbReference type="EMBL" id="PRZ50308.1"/>
    </source>
</evidence>
<comment type="caution">
    <text evidence="2">The sequence shown here is derived from an EMBL/GenBank/DDBJ whole genome shotgun (WGS) entry which is preliminary data.</text>
</comment>
<keyword evidence="2" id="KW-0132">Cell division</keyword>
<sequence length="400" mass="42191">MVVRPLRPSRRASDTGANVQTGTKISVAGHGILITWALVGGWFNAEPLPFQSQDVSIISAEEFARLSEQQAAPEVAEDPVAPQVPPEPETTPAIPERPTPVPETPPATPVPIETPVEEAEPEPPAPEPTPEVPSIVPDAPDVPEIVTDLPQTAEPETAQQTDRVAPEPVQAPEPDTQVDDVAQEEVAPDEGADANQPVQEATAPEAASDRIVTEAEADDAEPTAPLASVRPLTRPARPSPEPEQPPETQTATAEENSDPAPEPNPEVESSAVDDALAEALAGSGEVEAPEPSGPPMTRGEKDALRIAVSQCWNVGSLSSEALRTSVVVGVTLSREGVPDIGSIRMLSSSGGSDSSAKQAYEAARRAIIRCGSRGFDLPADKFAQWRDIEMTFNPEGMRIR</sequence>
<gene>
    <name evidence="2" type="ORF">CLV89_101528</name>
</gene>
<dbReference type="Gene3D" id="3.30.1150.10">
    <property type="match status" value="1"/>
</dbReference>
<evidence type="ECO:0000313" key="3">
    <source>
        <dbReference type="Proteomes" id="UP000237718"/>
    </source>
</evidence>